<dbReference type="InterPro" id="IPR007360">
    <property type="entry name" value="SirB"/>
</dbReference>
<feature type="transmembrane region" description="Helical" evidence="1">
    <location>
        <begin position="69"/>
        <end position="87"/>
    </location>
</feature>
<feature type="transmembrane region" description="Helical" evidence="1">
    <location>
        <begin position="94"/>
        <end position="113"/>
    </location>
</feature>
<dbReference type="KEGG" id="ksd:KS2013_9"/>
<name>A0A1B3B7H5_9GAMM</name>
<reference evidence="3" key="1">
    <citation type="submission" date="2015-08" db="EMBL/GenBank/DDBJ databases">
        <authorList>
            <person name="Kim K.M."/>
        </authorList>
    </citation>
    <scope>NUCLEOTIDE SEQUENCE [LARGE SCALE GENOMIC DNA]</scope>
    <source>
        <strain evidence="3">KCTC 23892</strain>
    </source>
</reference>
<dbReference type="RefSeq" id="WP_068988206.1">
    <property type="nucleotide sequence ID" value="NZ_CP012418.1"/>
</dbReference>
<accession>A0A1B3B7H5</accession>
<dbReference type="PATRIC" id="fig|1144748.3.peg.9"/>
<dbReference type="EMBL" id="CP012418">
    <property type="protein sequence ID" value="AOE48741.1"/>
    <property type="molecule type" value="Genomic_DNA"/>
</dbReference>
<dbReference type="Proteomes" id="UP000094147">
    <property type="component" value="Chromosome"/>
</dbReference>
<dbReference type="Pfam" id="PF04247">
    <property type="entry name" value="SirB"/>
    <property type="match status" value="1"/>
</dbReference>
<evidence type="ECO:0000256" key="1">
    <source>
        <dbReference type="SAM" id="Phobius"/>
    </source>
</evidence>
<feature type="transmembrane region" description="Helical" evidence="1">
    <location>
        <begin position="6"/>
        <end position="28"/>
    </location>
</feature>
<dbReference type="PANTHER" id="PTHR39594:SF1">
    <property type="entry name" value="PROTEIN YCHQ"/>
    <property type="match status" value="1"/>
</dbReference>
<gene>
    <name evidence="2" type="ORF">KS2013_9</name>
</gene>
<dbReference type="PIRSF" id="PIRSF005610">
    <property type="entry name" value="SirB"/>
    <property type="match status" value="1"/>
</dbReference>
<feature type="transmembrane region" description="Helical" evidence="1">
    <location>
        <begin position="40"/>
        <end position="63"/>
    </location>
</feature>
<keyword evidence="1" id="KW-0812">Transmembrane</keyword>
<sequence length="120" mass="13628">MTALKHIHMTLAIITILGFLLRSVWLFRKSPMLTKKWVKITPHVIDTLLLLSGVLLLATFYGWTVTSWLAIKLLLIVVYIGFGIITFKTNKTSLRGIAFTLAIISFASILYLARIKPILW</sequence>
<dbReference type="AlphaFoldDB" id="A0A1B3B7H5"/>
<keyword evidence="3" id="KW-1185">Reference proteome</keyword>
<protein>
    <submittedName>
        <fullName evidence="2">Invasion gene expression up-regulator SirB</fullName>
    </submittedName>
</protein>
<evidence type="ECO:0000313" key="3">
    <source>
        <dbReference type="Proteomes" id="UP000094147"/>
    </source>
</evidence>
<keyword evidence="1" id="KW-0472">Membrane</keyword>
<dbReference type="GO" id="GO:0005886">
    <property type="term" value="C:plasma membrane"/>
    <property type="evidence" value="ECO:0007669"/>
    <property type="project" value="TreeGrafter"/>
</dbReference>
<dbReference type="PANTHER" id="PTHR39594">
    <property type="entry name" value="PROTEIN YCHQ"/>
    <property type="match status" value="1"/>
</dbReference>
<keyword evidence="1" id="KW-1133">Transmembrane helix</keyword>
<organism evidence="2 3">
    <name type="scientific">Kangiella sediminilitoris</name>
    <dbReference type="NCBI Taxonomy" id="1144748"/>
    <lineage>
        <taxon>Bacteria</taxon>
        <taxon>Pseudomonadati</taxon>
        <taxon>Pseudomonadota</taxon>
        <taxon>Gammaproteobacteria</taxon>
        <taxon>Kangiellales</taxon>
        <taxon>Kangiellaceae</taxon>
        <taxon>Kangiella</taxon>
    </lineage>
</organism>
<dbReference type="STRING" id="1144748.KS2013_9"/>
<evidence type="ECO:0000313" key="2">
    <source>
        <dbReference type="EMBL" id="AOE48741.1"/>
    </source>
</evidence>
<proteinExistence type="predicted"/>
<dbReference type="OrthoDB" id="5588650at2"/>